<protein>
    <recommendedName>
        <fullName evidence="3 9">MICOS complex subunit MIC13</fullName>
    </recommendedName>
</protein>
<evidence type="ECO:0000256" key="4">
    <source>
        <dbReference type="ARBA" id="ARBA00022692"/>
    </source>
</evidence>
<keyword evidence="4" id="KW-0812">Transmembrane</keyword>
<evidence type="ECO:0000313" key="11">
    <source>
        <dbReference type="Ensembl" id="ENSBTAP00000093778.2"/>
    </source>
</evidence>
<evidence type="ECO:0000256" key="5">
    <source>
        <dbReference type="ARBA" id="ARBA00022792"/>
    </source>
</evidence>
<evidence type="ECO:0000256" key="10">
    <source>
        <dbReference type="SAM" id="MobiDB-lite"/>
    </source>
</evidence>
<evidence type="ECO:0000256" key="2">
    <source>
        <dbReference type="ARBA" id="ARBA00006771"/>
    </source>
</evidence>
<proteinExistence type="inferred from homology"/>
<evidence type="ECO:0000313" key="12">
    <source>
        <dbReference type="Proteomes" id="UP000009136"/>
    </source>
</evidence>
<dbReference type="InterPro" id="IPR026769">
    <property type="entry name" value="Mic13"/>
</dbReference>
<feature type="region of interest" description="Disordered" evidence="10">
    <location>
        <begin position="1"/>
        <end position="39"/>
    </location>
</feature>
<organism evidence="11 12">
    <name type="scientific">Bos taurus</name>
    <name type="common">Bovine</name>
    <dbReference type="NCBI Taxonomy" id="9913"/>
    <lineage>
        <taxon>Eukaryota</taxon>
        <taxon>Metazoa</taxon>
        <taxon>Chordata</taxon>
        <taxon>Craniata</taxon>
        <taxon>Vertebrata</taxon>
        <taxon>Euteleostomi</taxon>
        <taxon>Mammalia</taxon>
        <taxon>Eutheria</taxon>
        <taxon>Laurasiatheria</taxon>
        <taxon>Artiodactyla</taxon>
        <taxon>Ruminantia</taxon>
        <taxon>Pecora</taxon>
        <taxon>Bovidae</taxon>
        <taxon>Bovinae</taxon>
        <taxon>Bos</taxon>
    </lineage>
</organism>
<keyword evidence="6" id="KW-1133">Transmembrane helix</keyword>
<evidence type="ECO:0000256" key="9">
    <source>
        <dbReference type="RuleBase" id="RU363009"/>
    </source>
</evidence>
<evidence type="ECO:0000256" key="7">
    <source>
        <dbReference type="ARBA" id="ARBA00023128"/>
    </source>
</evidence>
<reference evidence="11" key="2">
    <citation type="submission" date="2025-08" db="UniProtKB">
        <authorList>
            <consortium name="Ensembl"/>
        </authorList>
    </citation>
    <scope>IDENTIFICATION</scope>
    <source>
        <strain evidence="11">Hereford</strain>
    </source>
</reference>
<comment type="function">
    <text evidence="9">Component of the MICOS complex, a large protein complex of the mitochondrial inner membrane that plays crucial roles in the maintenance of crista junctions, inner membrane architecture, and formation of contact sites to the outer membrane.</text>
</comment>
<comment type="subcellular location">
    <subcellularLocation>
        <location evidence="1 9">Mitochondrion inner membrane</location>
        <topology evidence="1 9">Single-pass membrane protein</topology>
    </subcellularLocation>
</comment>
<dbReference type="PANTHER" id="PTHR31816:SF3">
    <property type="entry name" value="MICOS COMPLEX SUBUNIT MIC13"/>
    <property type="match status" value="1"/>
</dbReference>
<evidence type="ECO:0000256" key="1">
    <source>
        <dbReference type="ARBA" id="ARBA00004434"/>
    </source>
</evidence>
<evidence type="ECO:0000256" key="3">
    <source>
        <dbReference type="ARBA" id="ARBA00018172"/>
    </source>
</evidence>
<dbReference type="GO" id="GO:0061617">
    <property type="term" value="C:MICOS complex"/>
    <property type="evidence" value="ECO:0007669"/>
    <property type="project" value="UniProtKB-UniRule"/>
</dbReference>
<keyword evidence="8" id="KW-0472">Membrane</keyword>
<keyword evidence="5 9" id="KW-0999">Mitochondrion inner membrane</keyword>
<evidence type="ECO:0000256" key="6">
    <source>
        <dbReference type="ARBA" id="ARBA00022989"/>
    </source>
</evidence>
<comment type="subunit">
    <text evidence="9">Component of the mitochondrial contact site and cristae organizing system (MICOS) complex.</text>
</comment>
<dbReference type="PANTHER" id="PTHR31816">
    <property type="entry name" value="MICOS COMPLEX SUBUNIT MIC13"/>
    <property type="match status" value="1"/>
</dbReference>
<accession>A0AAA9TCD6</accession>
<reference evidence="11" key="3">
    <citation type="submission" date="2025-09" db="UniProtKB">
        <authorList>
            <consortium name="Ensembl"/>
        </authorList>
    </citation>
    <scope>IDENTIFICATION</scope>
    <source>
        <strain evidence="11">Hereford</strain>
    </source>
</reference>
<feature type="compositionally biased region" description="Basic and acidic residues" evidence="10">
    <location>
        <begin position="18"/>
        <end position="32"/>
    </location>
</feature>
<dbReference type="Pfam" id="PF15884">
    <property type="entry name" value="QIL1"/>
    <property type="match status" value="1"/>
</dbReference>
<dbReference type="AlphaFoldDB" id="A0AAA9TCD6"/>
<sequence>SSRRRFLQSDRSPSLVSRSRDSDSQKPLRLTRDYASQRPLRCRNRKRRANRVSLRAEPSDHGTPSLVADEVRGVTGRASSPRRCSLLRAPDIWFAPDRLFAARCVRFLIKGSVAGGAVYLVYDQELLGSSDKSQAVLQKAEEVVPNAVYQFSQYVCEQTGLKLPQLPAPPKFNFHIRDSWNSGIITMMSALSVAPSKAWEYSKQGWEYLKEQTK</sequence>
<comment type="similarity">
    <text evidence="2 9">Belongs to the MICOS complex subunit Mic13 family.</text>
</comment>
<gene>
    <name evidence="11" type="primary">MICOS13</name>
</gene>
<dbReference type="Proteomes" id="UP000009136">
    <property type="component" value="Chromosome 7"/>
</dbReference>
<keyword evidence="7 9" id="KW-0496">Mitochondrion</keyword>
<dbReference type="GeneTree" id="ENSGT00390000002629"/>
<keyword evidence="12" id="KW-1185">Reference proteome</keyword>
<reference evidence="11" key="1">
    <citation type="submission" date="2018-03" db="EMBL/GenBank/DDBJ databases">
        <title>ARS-UCD1.2.</title>
        <authorList>
            <person name="Rosen B.D."/>
            <person name="Bickhart D.M."/>
            <person name="Koren S."/>
            <person name="Schnabel R.D."/>
            <person name="Hall R."/>
            <person name="Zimin A."/>
            <person name="Dreischer C."/>
            <person name="Schultheiss S."/>
            <person name="Schroeder S.G."/>
            <person name="Elsik C.G."/>
            <person name="Couldrey C."/>
            <person name="Liu G.E."/>
            <person name="Van Tassell C.P."/>
            <person name="Phillippy A.M."/>
            <person name="Smith T.P.L."/>
            <person name="Medrano J.F."/>
        </authorList>
    </citation>
    <scope>NUCLEOTIDE SEQUENCE [LARGE SCALE GENOMIC DNA]</scope>
    <source>
        <strain evidence="11">Hereford</strain>
    </source>
</reference>
<name>A0AAA9TCD6_BOVIN</name>
<feature type="region of interest" description="Disordered" evidence="10">
    <location>
        <begin position="45"/>
        <end position="64"/>
    </location>
</feature>
<evidence type="ECO:0000256" key="8">
    <source>
        <dbReference type="ARBA" id="ARBA00023136"/>
    </source>
</evidence>
<dbReference type="Ensembl" id="ENSBTAT00000110010.2">
    <property type="protein sequence ID" value="ENSBTAP00000093778.2"/>
    <property type="gene ID" value="ENSBTAG00000001792.7"/>
</dbReference>